<dbReference type="EMBL" id="BAAASG010000026">
    <property type="protein sequence ID" value="GAA2519191.1"/>
    <property type="molecule type" value="Genomic_DNA"/>
</dbReference>
<protein>
    <recommendedName>
        <fullName evidence="4">Excreted virulence factor EspC (Type VII ESX diderm)</fullName>
    </recommendedName>
</protein>
<feature type="compositionally biased region" description="Pro residues" evidence="1">
    <location>
        <begin position="32"/>
        <end position="49"/>
    </location>
</feature>
<keyword evidence="3" id="KW-1185">Reference proteome</keyword>
<dbReference type="Proteomes" id="UP001501777">
    <property type="component" value="Unassembled WGS sequence"/>
</dbReference>
<sequence length="158" mass="16691">MSHAVDPRLAYAQVSAPATTAAPAMTTVAQPEPSPSPGPPPTPPPPAPPVWGGDPDVGVSSSFLRARADDCDTTSGLLRKTDGPAEDSFRDLAKAAPGWSFVDSIDDMQHRWEDLLKVVTDRLDTAARNFRDSADAYDGNEVATASQFADPHAPNPSR</sequence>
<dbReference type="RefSeq" id="WP_344406171.1">
    <property type="nucleotide sequence ID" value="NZ_BAAASG010000026.1"/>
</dbReference>
<proteinExistence type="predicted"/>
<evidence type="ECO:0000313" key="2">
    <source>
        <dbReference type="EMBL" id="GAA2519191.1"/>
    </source>
</evidence>
<reference evidence="3" key="1">
    <citation type="journal article" date="2019" name="Int. J. Syst. Evol. Microbiol.">
        <title>The Global Catalogue of Microorganisms (GCM) 10K type strain sequencing project: providing services to taxonomists for standard genome sequencing and annotation.</title>
        <authorList>
            <consortium name="The Broad Institute Genomics Platform"/>
            <consortium name="The Broad Institute Genome Sequencing Center for Infectious Disease"/>
            <person name="Wu L."/>
            <person name="Ma J."/>
        </authorList>
    </citation>
    <scope>NUCLEOTIDE SEQUENCE [LARGE SCALE GENOMIC DNA]</scope>
    <source>
        <strain evidence="3">JCM 4395</strain>
    </source>
</reference>
<feature type="compositionally biased region" description="Low complexity" evidence="1">
    <location>
        <begin position="50"/>
        <end position="59"/>
    </location>
</feature>
<evidence type="ECO:0000313" key="3">
    <source>
        <dbReference type="Proteomes" id="UP001501777"/>
    </source>
</evidence>
<gene>
    <name evidence="2" type="ORF">GCM10010276_81420</name>
</gene>
<evidence type="ECO:0008006" key="4">
    <source>
        <dbReference type="Google" id="ProtNLM"/>
    </source>
</evidence>
<accession>A0ABP6AN71</accession>
<evidence type="ECO:0000256" key="1">
    <source>
        <dbReference type="SAM" id="MobiDB-lite"/>
    </source>
</evidence>
<organism evidence="2 3">
    <name type="scientific">Streptomyces longisporus</name>
    <dbReference type="NCBI Taxonomy" id="1948"/>
    <lineage>
        <taxon>Bacteria</taxon>
        <taxon>Bacillati</taxon>
        <taxon>Actinomycetota</taxon>
        <taxon>Actinomycetes</taxon>
        <taxon>Kitasatosporales</taxon>
        <taxon>Streptomycetaceae</taxon>
        <taxon>Streptomyces</taxon>
    </lineage>
</organism>
<feature type="compositionally biased region" description="Low complexity" evidence="1">
    <location>
        <begin position="15"/>
        <end position="31"/>
    </location>
</feature>
<comment type="caution">
    <text evidence="2">The sequence shown here is derived from an EMBL/GenBank/DDBJ whole genome shotgun (WGS) entry which is preliminary data.</text>
</comment>
<feature type="region of interest" description="Disordered" evidence="1">
    <location>
        <begin position="15"/>
        <end position="59"/>
    </location>
</feature>
<name>A0ABP6AN71_STRLO</name>